<accession>A0A3E3DW43</accession>
<dbReference type="Pfam" id="PF04237">
    <property type="entry name" value="YjbR"/>
    <property type="match status" value="1"/>
</dbReference>
<reference evidence="1 2" key="1">
    <citation type="submission" date="2018-08" db="EMBL/GenBank/DDBJ databases">
        <title>A genome reference for cultivated species of the human gut microbiota.</title>
        <authorList>
            <person name="Zou Y."/>
            <person name="Xue W."/>
            <person name="Luo G."/>
        </authorList>
    </citation>
    <scope>NUCLEOTIDE SEQUENCE [LARGE SCALE GENOMIC DNA]</scope>
    <source>
        <strain evidence="1 2">AM25-6</strain>
    </source>
</reference>
<dbReference type="AlphaFoldDB" id="A0A3E3DW43"/>
<dbReference type="SUPFAM" id="SSF142906">
    <property type="entry name" value="YjbR-like"/>
    <property type="match status" value="1"/>
</dbReference>
<dbReference type="InterPro" id="IPR007351">
    <property type="entry name" value="YjbR"/>
</dbReference>
<name>A0A3E3DW43_9FIRM</name>
<proteinExistence type="predicted"/>
<keyword evidence="1" id="KW-0238">DNA-binding</keyword>
<evidence type="ECO:0000313" key="1">
    <source>
        <dbReference type="EMBL" id="RGD73517.1"/>
    </source>
</evidence>
<gene>
    <name evidence="1" type="ORF">DW687_09160</name>
</gene>
<dbReference type="Proteomes" id="UP000261212">
    <property type="component" value="Unassembled WGS sequence"/>
</dbReference>
<dbReference type="InterPro" id="IPR038056">
    <property type="entry name" value="YjbR-like_sf"/>
</dbReference>
<dbReference type="Gene3D" id="3.90.1150.30">
    <property type="match status" value="1"/>
</dbReference>
<dbReference type="EMBL" id="QUSM01000005">
    <property type="protein sequence ID" value="RGD73517.1"/>
    <property type="molecule type" value="Genomic_DNA"/>
</dbReference>
<dbReference type="PANTHER" id="PTHR35145:SF1">
    <property type="entry name" value="CYTOPLASMIC PROTEIN"/>
    <property type="match status" value="1"/>
</dbReference>
<evidence type="ECO:0000313" key="2">
    <source>
        <dbReference type="Proteomes" id="UP000261212"/>
    </source>
</evidence>
<sequence>MSYKDDIHKFIKENYNIEADYPWEKTPDYSVFRHNHNKKWFALVMNIEKKRLNIDLEENIDIINLKCPPELIGSLRKEKGIFPAYHMNKEHWITVLLDGTYPLENIYDLIEISYDLTK</sequence>
<dbReference type="InterPro" id="IPR058532">
    <property type="entry name" value="YjbR/MT2646/Rv2570-like"/>
</dbReference>
<comment type="caution">
    <text evidence="1">The sequence shown here is derived from an EMBL/GenBank/DDBJ whole genome shotgun (WGS) entry which is preliminary data.</text>
</comment>
<organism evidence="1 2">
    <name type="scientific">Anaerofustis stercorihominis</name>
    <dbReference type="NCBI Taxonomy" id="214853"/>
    <lineage>
        <taxon>Bacteria</taxon>
        <taxon>Bacillati</taxon>
        <taxon>Bacillota</taxon>
        <taxon>Clostridia</taxon>
        <taxon>Eubacteriales</taxon>
        <taxon>Eubacteriaceae</taxon>
        <taxon>Anaerofustis</taxon>
    </lineage>
</organism>
<protein>
    <submittedName>
        <fullName evidence="1">MmcQ/YjbR family DNA-binding protein</fullName>
    </submittedName>
</protein>
<dbReference type="GO" id="GO:0003677">
    <property type="term" value="F:DNA binding"/>
    <property type="evidence" value="ECO:0007669"/>
    <property type="project" value="UniProtKB-KW"/>
</dbReference>
<dbReference type="RefSeq" id="WP_117532527.1">
    <property type="nucleotide sequence ID" value="NZ_QUSM01000005.1"/>
</dbReference>
<dbReference type="PANTHER" id="PTHR35145">
    <property type="entry name" value="CYTOPLASMIC PROTEIN-RELATED"/>
    <property type="match status" value="1"/>
</dbReference>